<evidence type="ECO:0000313" key="1">
    <source>
        <dbReference type="EMBL" id="KAG6962763.1"/>
    </source>
</evidence>
<dbReference type="EMBL" id="JAENGZ010000295">
    <property type="protein sequence ID" value="KAG6962763.1"/>
    <property type="molecule type" value="Genomic_DNA"/>
</dbReference>
<dbReference type="OrthoDB" id="133187at2759"/>
<dbReference type="Proteomes" id="UP000688947">
    <property type="component" value="Unassembled WGS sequence"/>
</dbReference>
<gene>
    <name evidence="1" type="ORF">JG687_00006964</name>
</gene>
<reference evidence="1" key="1">
    <citation type="submission" date="2021-01" db="EMBL/GenBank/DDBJ databases">
        <title>Phytophthora aleatoria, a newly-described species from Pinus radiata is distinct from Phytophthora cactorum isolates based on comparative genomics.</title>
        <authorList>
            <person name="Mcdougal R."/>
            <person name="Panda P."/>
            <person name="Williams N."/>
            <person name="Studholme D.J."/>
        </authorList>
    </citation>
    <scope>NUCLEOTIDE SEQUENCE</scope>
    <source>
        <strain evidence="1">NZFS 3830</strain>
    </source>
</reference>
<accession>A0A8T1UGX5</accession>
<protein>
    <submittedName>
        <fullName evidence="1">Uncharacterized protein</fullName>
    </submittedName>
</protein>
<evidence type="ECO:0000313" key="2">
    <source>
        <dbReference type="Proteomes" id="UP000688947"/>
    </source>
</evidence>
<comment type="caution">
    <text evidence="1">The sequence shown here is derived from an EMBL/GenBank/DDBJ whole genome shotgun (WGS) entry which is preliminary data.</text>
</comment>
<organism evidence="1 2">
    <name type="scientific">Phytophthora cactorum</name>
    <dbReference type="NCBI Taxonomy" id="29920"/>
    <lineage>
        <taxon>Eukaryota</taxon>
        <taxon>Sar</taxon>
        <taxon>Stramenopiles</taxon>
        <taxon>Oomycota</taxon>
        <taxon>Peronosporomycetes</taxon>
        <taxon>Peronosporales</taxon>
        <taxon>Peronosporaceae</taxon>
        <taxon>Phytophthora</taxon>
    </lineage>
</organism>
<dbReference type="AlphaFoldDB" id="A0A8T1UGX5"/>
<sequence>MYNASEASPINDTILDVLVNALDLKQWAYVRAEIDDATRVQFMSSIFERVAYMFKDEDADKTPSNKTKNEDLKEGSTQRILGMEMAADNCNEESVYGIVTTVTSRRFLKRTDDRIEMFKDVIYCATI</sequence>
<proteinExistence type="predicted"/>
<name>A0A8T1UGX5_9STRA</name>